<feature type="DNA-binding region" description="DM" evidence="6">
    <location>
        <begin position="18"/>
        <end position="65"/>
    </location>
</feature>
<keyword evidence="5 6" id="KW-0539">Nucleus</keyword>
<reference evidence="10" key="1">
    <citation type="submission" date="2025-08" db="UniProtKB">
        <authorList>
            <consortium name="RefSeq"/>
        </authorList>
    </citation>
    <scope>IDENTIFICATION</scope>
</reference>
<dbReference type="OrthoDB" id="6162476at2759"/>
<evidence type="ECO:0000256" key="3">
    <source>
        <dbReference type="ARBA" id="ARBA00022833"/>
    </source>
</evidence>
<evidence type="ECO:0000259" key="8">
    <source>
        <dbReference type="PROSITE" id="PS50809"/>
    </source>
</evidence>
<dbReference type="CTD" id="63948"/>
<dbReference type="GO" id="GO:0005634">
    <property type="term" value="C:nucleus"/>
    <property type="evidence" value="ECO:0007669"/>
    <property type="project" value="UniProtKB-SubCell"/>
</dbReference>
<dbReference type="GO" id="GO:0007281">
    <property type="term" value="P:germ cell development"/>
    <property type="evidence" value="ECO:0007669"/>
    <property type="project" value="TreeGrafter"/>
</dbReference>
<dbReference type="Pfam" id="PF00751">
    <property type="entry name" value="DM"/>
    <property type="match status" value="1"/>
</dbReference>
<sequence length="340" mass="36808">MKADPTKLVEKMLRTPKCSRCRNHGFLVPVKGHAGKCRWKECTCEKCYLISERQKIMAAQKVLKRQASEEEQEVAQGAQRPELATGAVAGGQGSSLRPLLLAASGDSESIPHARVTSSFPERPPQGPSPGPSAFQLVVSSRSHVESSEGAAAAMSSSMGRQLEAEAAGRGCPNCPELHRPQQPVSSPPPTDFGLPQNMNSDGVVGSEHLEREPSNPYPCSLSMPVYRPLPLSYQDVPLTQRIPLQQGFWHTSGNSYNGGGLVSEPVRKFHPIYYPSTTLPRPPFLPPSFLSAFHFLPPPLPPLPSFSLAVLSDTDKEITDNQDAEVPCEPNQPSSQEQSG</sequence>
<protein>
    <submittedName>
        <fullName evidence="10">Doublesex- and mab-3-related transcription factor B1</fullName>
    </submittedName>
</protein>
<feature type="region of interest" description="Disordered" evidence="7">
    <location>
        <begin position="314"/>
        <end position="340"/>
    </location>
</feature>
<evidence type="ECO:0000256" key="5">
    <source>
        <dbReference type="ARBA" id="ARBA00023242"/>
    </source>
</evidence>
<feature type="compositionally biased region" description="Low complexity" evidence="7">
    <location>
        <begin position="137"/>
        <end position="159"/>
    </location>
</feature>
<feature type="compositionally biased region" description="Pro residues" evidence="7">
    <location>
        <begin position="121"/>
        <end position="130"/>
    </location>
</feature>
<evidence type="ECO:0000313" key="9">
    <source>
        <dbReference type="Proteomes" id="UP000694850"/>
    </source>
</evidence>
<dbReference type="PROSITE" id="PS50809">
    <property type="entry name" value="DM_2"/>
    <property type="match status" value="1"/>
</dbReference>
<keyword evidence="3 6" id="KW-0862">Zinc</keyword>
<evidence type="ECO:0000256" key="6">
    <source>
        <dbReference type="PROSITE-ProRule" id="PRU00070"/>
    </source>
</evidence>
<dbReference type="InterPro" id="IPR026607">
    <property type="entry name" value="DMRT"/>
</dbReference>
<comment type="subcellular location">
    <subcellularLocation>
        <location evidence="6">Nucleus</location>
    </subcellularLocation>
</comment>
<dbReference type="Proteomes" id="UP000694850">
    <property type="component" value="Unplaced"/>
</dbReference>
<dbReference type="GO" id="GO:0000981">
    <property type="term" value="F:DNA-binding transcription factor activity, RNA polymerase II-specific"/>
    <property type="evidence" value="ECO:0007669"/>
    <property type="project" value="TreeGrafter"/>
</dbReference>
<feature type="region of interest" description="Disordered" evidence="7">
    <location>
        <begin position="72"/>
        <end position="91"/>
    </location>
</feature>
<keyword evidence="9" id="KW-1185">Reference proteome</keyword>
<evidence type="ECO:0000256" key="2">
    <source>
        <dbReference type="ARBA" id="ARBA00022723"/>
    </source>
</evidence>
<evidence type="ECO:0000256" key="4">
    <source>
        <dbReference type="ARBA" id="ARBA00023125"/>
    </source>
</evidence>
<dbReference type="SUPFAM" id="SSF82927">
    <property type="entry name" value="Cysteine-rich DNA binding domain, (DM domain)"/>
    <property type="match status" value="1"/>
</dbReference>
<dbReference type="FunFam" id="4.10.1040.10:FF:000001">
    <property type="entry name" value="doublesex- and mab-3-related transcription factor 1"/>
    <property type="match status" value="1"/>
</dbReference>
<dbReference type="SMART" id="SM00301">
    <property type="entry name" value="DM"/>
    <property type="match status" value="1"/>
</dbReference>
<keyword evidence="4 6" id="KW-0238">DNA-binding</keyword>
<keyword evidence="2 6" id="KW-0479">Metal-binding</keyword>
<dbReference type="PROSITE" id="PS40000">
    <property type="entry name" value="DM_1"/>
    <property type="match status" value="1"/>
</dbReference>
<dbReference type="GO" id="GO:0007548">
    <property type="term" value="P:sex differentiation"/>
    <property type="evidence" value="ECO:0007669"/>
    <property type="project" value="TreeGrafter"/>
</dbReference>
<dbReference type="RefSeq" id="XP_007944154.1">
    <property type="nucleotide sequence ID" value="XM_007945963.1"/>
</dbReference>
<organism evidence="9 10">
    <name type="scientific">Orycteropus afer afer</name>
    <dbReference type="NCBI Taxonomy" id="1230840"/>
    <lineage>
        <taxon>Eukaryota</taxon>
        <taxon>Metazoa</taxon>
        <taxon>Chordata</taxon>
        <taxon>Craniata</taxon>
        <taxon>Vertebrata</taxon>
        <taxon>Euteleostomi</taxon>
        <taxon>Mammalia</taxon>
        <taxon>Eutheria</taxon>
        <taxon>Afrotheria</taxon>
        <taxon>Tubulidentata</taxon>
        <taxon>Orycteropodidae</taxon>
        <taxon>Orycteropus</taxon>
    </lineage>
</organism>
<dbReference type="GO" id="GO:0046872">
    <property type="term" value="F:metal ion binding"/>
    <property type="evidence" value="ECO:0007669"/>
    <property type="project" value="UniProtKB-KW"/>
</dbReference>
<dbReference type="Gene3D" id="4.10.1040.10">
    <property type="entry name" value="DM DNA-binding domain"/>
    <property type="match status" value="1"/>
</dbReference>
<feature type="domain" description="DM" evidence="8">
    <location>
        <begin position="18"/>
        <end position="65"/>
    </location>
</feature>
<gene>
    <name evidence="10" type="primary">DMRTB1</name>
</gene>
<evidence type="ECO:0000313" key="10">
    <source>
        <dbReference type="RefSeq" id="XP_007944154.1"/>
    </source>
</evidence>
<dbReference type="GO" id="GO:0000978">
    <property type="term" value="F:RNA polymerase II cis-regulatory region sequence-specific DNA binding"/>
    <property type="evidence" value="ECO:0007669"/>
    <property type="project" value="TreeGrafter"/>
</dbReference>
<dbReference type="PANTHER" id="PTHR12322:SF66">
    <property type="entry name" value="DOUBLESEX- AND MAB-3-RELATED TRANSCRIPTION FACTOR B1"/>
    <property type="match status" value="1"/>
</dbReference>
<dbReference type="InterPro" id="IPR001275">
    <property type="entry name" value="DM_DNA-bd"/>
</dbReference>
<comment type="similarity">
    <text evidence="1">Belongs to the DMRT family.</text>
</comment>
<dbReference type="InterPro" id="IPR036407">
    <property type="entry name" value="DM_DNA-bd_sf"/>
</dbReference>
<evidence type="ECO:0000256" key="7">
    <source>
        <dbReference type="SAM" id="MobiDB-lite"/>
    </source>
</evidence>
<name>A0A8B7A867_ORYAF</name>
<dbReference type="PANTHER" id="PTHR12322">
    <property type="entry name" value="DOUBLESEX AND MAB-3 RELATED TRANSCRIPTION FACTOR DMRT"/>
    <property type="match status" value="1"/>
</dbReference>
<accession>A0A8B7A867</accession>
<evidence type="ECO:0000256" key="1">
    <source>
        <dbReference type="ARBA" id="ARBA00006834"/>
    </source>
</evidence>
<dbReference type="AlphaFoldDB" id="A0A8B7A867"/>
<dbReference type="GeneID" id="103201291"/>
<proteinExistence type="inferred from homology"/>
<feature type="region of interest" description="Disordered" evidence="7">
    <location>
        <begin position="107"/>
        <end position="201"/>
    </location>
</feature>
<feature type="compositionally biased region" description="Polar residues" evidence="7">
    <location>
        <begin position="331"/>
        <end position="340"/>
    </location>
</feature>